<name>Q0HX27_SHESR</name>
<organism evidence="8">
    <name type="scientific">Shewanella sp. (strain MR-7)</name>
    <dbReference type="NCBI Taxonomy" id="60481"/>
    <lineage>
        <taxon>Bacteria</taxon>
        <taxon>Pseudomonadati</taxon>
        <taxon>Pseudomonadota</taxon>
        <taxon>Gammaproteobacteria</taxon>
        <taxon>Alteromonadales</taxon>
        <taxon>Shewanellaceae</taxon>
        <taxon>Shewanella</taxon>
    </lineage>
</organism>
<evidence type="ECO:0000256" key="1">
    <source>
        <dbReference type="ARBA" id="ARBA00004117"/>
    </source>
</evidence>
<comment type="similarity">
    <text evidence="2 6">Belongs to the flagella basal body rod proteins family.</text>
</comment>
<dbReference type="PANTHER" id="PTHR30435:SF12">
    <property type="entry name" value="FLAGELLAR BASAL BODY ROD PROTEIN FLGB"/>
    <property type="match status" value="1"/>
</dbReference>
<dbReference type="GO" id="GO:0071978">
    <property type="term" value="P:bacterial-type flagellum-dependent swarming motility"/>
    <property type="evidence" value="ECO:0007669"/>
    <property type="project" value="TreeGrafter"/>
</dbReference>
<keyword evidence="8" id="KW-0969">Cilium</keyword>
<evidence type="ECO:0000313" key="8">
    <source>
        <dbReference type="EMBL" id="ABI42328.1"/>
    </source>
</evidence>
<dbReference type="NCBIfam" id="TIGR01396">
    <property type="entry name" value="FlgB"/>
    <property type="match status" value="1"/>
</dbReference>
<evidence type="ECO:0000256" key="3">
    <source>
        <dbReference type="ARBA" id="ARBA00014376"/>
    </source>
</evidence>
<dbReference type="HOGENOM" id="CLU_125463_1_0_6"/>
<comment type="subunit">
    <text evidence="6">The basal body constitutes a major portion of the flagellar organelle and consists of a number of rings mounted on a central rod.</text>
</comment>
<evidence type="ECO:0000256" key="4">
    <source>
        <dbReference type="ARBA" id="ARBA00023143"/>
    </source>
</evidence>
<sequence length="135" mass="15000">MAINFDKALGVHQFTLGIRAERAEVISSNIANADTPHYKARDVDFSAALNVAKTQQQQRNSLEMTGDEQQHFGLAQLTGQYVKFRVPNQPDTGDGNTVDIQQEQSAFMQNALEYQMSLGFLDSKFSGMKKALRGD</sequence>
<keyword evidence="8" id="KW-0966">Cell projection</keyword>
<reference evidence="8" key="1">
    <citation type="submission" date="2006-08" db="EMBL/GenBank/DDBJ databases">
        <title>Complete sequence of Chromosome1 of Shewanella sp. MR-7.</title>
        <authorList>
            <consortium name="US DOE Joint Genome Institute"/>
            <person name="Copeland A."/>
            <person name="Lucas S."/>
            <person name="Lapidus A."/>
            <person name="Barry K."/>
            <person name="Detter J.C."/>
            <person name="Glavina del Rio T."/>
            <person name="Hammon N."/>
            <person name="Israni S."/>
            <person name="Dalin E."/>
            <person name="Tice H."/>
            <person name="Pitluck S."/>
            <person name="Kiss H."/>
            <person name="Brettin T."/>
            <person name="Bruce D."/>
            <person name="Han C."/>
            <person name="Tapia R."/>
            <person name="Gilna P."/>
            <person name="Schmutz J."/>
            <person name="Larimer F."/>
            <person name="Land M."/>
            <person name="Hauser L."/>
            <person name="Kyrpides N."/>
            <person name="Mikhailova N."/>
            <person name="Nealson K."/>
            <person name="Konstantinidis K."/>
            <person name="Klappenbach J."/>
            <person name="Tiedje J."/>
            <person name="Richardson P."/>
        </authorList>
    </citation>
    <scope>NUCLEOTIDE SEQUENCE</scope>
    <source>
        <strain evidence="8">MR-7</strain>
    </source>
</reference>
<dbReference type="PIRSF" id="PIRSF002889">
    <property type="entry name" value="Rod_FlgB"/>
    <property type="match status" value="1"/>
</dbReference>
<comment type="function">
    <text evidence="5 6">Structural component of flagellum, the bacterial motility apparatus. Part of the rod structure of flagellar basal body.</text>
</comment>
<dbReference type="InterPro" id="IPR019776">
    <property type="entry name" value="Flagellar_basal_body_rod_CS"/>
</dbReference>
<gene>
    <name evidence="8" type="ordered locus">Shewmr7_1329</name>
</gene>
<dbReference type="EMBL" id="CP000444">
    <property type="protein sequence ID" value="ABI42328.1"/>
    <property type="molecule type" value="Genomic_DNA"/>
</dbReference>
<dbReference type="InterPro" id="IPR006300">
    <property type="entry name" value="FlgB"/>
</dbReference>
<dbReference type="AlphaFoldDB" id="Q0HX27"/>
<dbReference type="KEGG" id="shm:Shewmr7_1329"/>
<evidence type="ECO:0000259" key="7">
    <source>
        <dbReference type="Pfam" id="PF00460"/>
    </source>
</evidence>
<dbReference type="PANTHER" id="PTHR30435">
    <property type="entry name" value="FLAGELLAR PROTEIN"/>
    <property type="match status" value="1"/>
</dbReference>
<dbReference type="PROSITE" id="PS00588">
    <property type="entry name" value="FLAGELLA_BB_ROD"/>
    <property type="match status" value="1"/>
</dbReference>
<accession>Q0HX27</accession>
<dbReference type="Pfam" id="PF00460">
    <property type="entry name" value="Flg_bb_rod"/>
    <property type="match status" value="1"/>
</dbReference>
<evidence type="ECO:0000256" key="5">
    <source>
        <dbReference type="ARBA" id="ARBA00024934"/>
    </source>
</evidence>
<dbReference type="InterPro" id="IPR001444">
    <property type="entry name" value="Flag_bb_rod_N"/>
</dbReference>
<comment type="subcellular location">
    <subcellularLocation>
        <location evidence="1 6">Bacterial flagellum basal body</location>
    </subcellularLocation>
</comment>
<evidence type="ECO:0000256" key="2">
    <source>
        <dbReference type="ARBA" id="ARBA00009677"/>
    </source>
</evidence>
<feature type="domain" description="Flagellar basal body rod protein N-terminal" evidence="7">
    <location>
        <begin position="21"/>
        <end position="39"/>
    </location>
</feature>
<protein>
    <recommendedName>
        <fullName evidence="3 6">Flagellar basal body rod protein FlgB</fullName>
    </recommendedName>
</protein>
<keyword evidence="8" id="KW-0282">Flagellum</keyword>
<proteinExistence type="inferred from homology"/>
<keyword evidence="4 6" id="KW-0975">Bacterial flagellum</keyword>
<evidence type="ECO:0000256" key="6">
    <source>
        <dbReference type="PIRNR" id="PIRNR002889"/>
    </source>
</evidence>
<dbReference type="GO" id="GO:0030694">
    <property type="term" value="C:bacterial-type flagellum basal body, rod"/>
    <property type="evidence" value="ECO:0007669"/>
    <property type="project" value="InterPro"/>
</dbReference>